<dbReference type="EMBL" id="JXSX01000001">
    <property type="protein sequence ID" value="KIR64793.1"/>
    <property type="molecule type" value="Genomic_DNA"/>
</dbReference>
<sequence length="323" mass="35461">MKKIPGVPPAELAELNRAQDRVSFVYLERCVLHRDSNAITATDEKGVVHLPAATLGVLMLGPGTSITQQAMMLIADNGATVVWVGEHGIRYYAHGRSLARSSRLLLAQAAAVSHRDRRLQVARAMYRMRFPGEDTSRLTMQQLRGKEGARVRRCYREHSLRTGVSWNNREYDPDNFDGSDRVNQALSAAHACLYGIVHTVIVAIGASPGLGFVHTGHERSFVYDIADLYKAEISIPVAFDIAAGESTDIGSDTRRAVRDRVHDGALLDRCVRDIRSLLLTDGSAGPIDEEQLDEEAGSDAVRLWDEGGYELAGGRNYSGDVDF</sequence>
<dbReference type="GO" id="GO:0016787">
    <property type="term" value="F:hydrolase activity"/>
    <property type="evidence" value="ECO:0007669"/>
    <property type="project" value="UniProtKB-KW"/>
</dbReference>
<dbReference type="AlphaFoldDB" id="A0A0D0VVK6"/>
<comment type="caution">
    <text evidence="9">The sequence shown here is derived from an EMBL/GenBank/DDBJ whole genome shotgun (WGS) entry which is preliminary data.</text>
</comment>
<dbReference type="HAMAP" id="MF_01470">
    <property type="entry name" value="Cas1"/>
    <property type="match status" value="1"/>
</dbReference>
<dbReference type="GO" id="GO:0004520">
    <property type="term" value="F:DNA endonuclease activity"/>
    <property type="evidence" value="ECO:0007669"/>
    <property type="project" value="InterPro"/>
</dbReference>
<accession>A0A0D0VVK6</accession>
<dbReference type="EC" id="3.1.-.-" evidence="8"/>
<dbReference type="GeneID" id="301303351"/>
<keyword evidence="7 8" id="KW-0238">DNA-binding</keyword>
<keyword evidence="5 8" id="KW-0460">Magnesium</keyword>
<dbReference type="Proteomes" id="UP000032254">
    <property type="component" value="Unassembled WGS sequence"/>
</dbReference>
<comment type="subunit">
    <text evidence="8">Homodimer, forms a heterotetramer with a Cas2 homodimer.</text>
</comment>
<feature type="binding site" evidence="8">
    <location>
        <position position="227"/>
    </location>
    <ligand>
        <name>Mn(2+)</name>
        <dbReference type="ChEBI" id="CHEBI:29035"/>
    </ligand>
</feature>
<keyword evidence="4 8" id="KW-0378">Hydrolase</keyword>
<evidence type="ECO:0000256" key="7">
    <source>
        <dbReference type="ARBA" id="ARBA00023125"/>
    </source>
</evidence>
<reference evidence="9 10" key="1">
    <citation type="submission" date="2015-01" db="EMBL/GenBank/DDBJ databases">
        <title>Sequencing and annotation of Micromonospora carbonacea strain JXNU-1 genome.</title>
        <authorList>
            <person name="Long Z."/>
            <person name="Huang Y."/>
            <person name="Jiang Y."/>
        </authorList>
    </citation>
    <scope>NUCLEOTIDE SEQUENCE [LARGE SCALE GENOMIC DNA]</scope>
    <source>
        <strain evidence="9 10">JXNU-1</strain>
    </source>
</reference>
<dbReference type="GO" id="GO:0003677">
    <property type="term" value="F:DNA binding"/>
    <property type="evidence" value="ECO:0007669"/>
    <property type="project" value="UniProtKB-KW"/>
</dbReference>
<evidence type="ECO:0000256" key="4">
    <source>
        <dbReference type="ARBA" id="ARBA00022801"/>
    </source>
</evidence>
<evidence type="ECO:0000256" key="3">
    <source>
        <dbReference type="ARBA" id="ARBA00022759"/>
    </source>
</evidence>
<comment type="cofactor">
    <cofactor evidence="8">
        <name>Mg(2+)</name>
        <dbReference type="ChEBI" id="CHEBI:18420"/>
    </cofactor>
    <cofactor evidence="8">
        <name>Mn(2+)</name>
        <dbReference type="ChEBI" id="CHEBI:29035"/>
    </cofactor>
</comment>
<evidence type="ECO:0000256" key="8">
    <source>
        <dbReference type="HAMAP-Rule" id="MF_01470"/>
    </source>
</evidence>
<evidence type="ECO:0000313" key="10">
    <source>
        <dbReference type="Proteomes" id="UP000032254"/>
    </source>
</evidence>
<dbReference type="NCBIfam" id="TIGR03638">
    <property type="entry name" value="cas1_ECOLI"/>
    <property type="match status" value="1"/>
</dbReference>
<keyword evidence="8" id="KW-0464">Manganese</keyword>
<dbReference type="Gene3D" id="1.20.120.920">
    <property type="entry name" value="CRISPR-associated endonuclease Cas1, C-terminal domain"/>
    <property type="match status" value="1"/>
</dbReference>
<comment type="function">
    <text evidence="8">CRISPR (clustered regularly interspaced short palindromic repeat), is an adaptive immune system that provides protection against mobile genetic elements (viruses, transposable elements and conjugative plasmids). CRISPR clusters contain spacers, sequences complementary to antecedent mobile elements, and target invading nucleic acids. CRISPR clusters are transcribed and processed into CRISPR RNA (crRNA). Acts as a dsDNA endonuclease. Involved in the integration of spacer DNA into the CRISPR cassette.</text>
</comment>
<keyword evidence="1 8" id="KW-0540">Nuclease</keyword>
<name>A0A0D0VVK6_9ACTN</name>
<evidence type="ECO:0000256" key="6">
    <source>
        <dbReference type="ARBA" id="ARBA00023118"/>
    </source>
</evidence>
<dbReference type="Pfam" id="PF01867">
    <property type="entry name" value="Cas_Cas1"/>
    <property type="match status" value="2"/>
</dbReference>
<evidence type="ECO:0000256" key="2">
    <source>
        <dbReference type="ARBA" id="ARBA00022723"/>
    </source>
</evidence>
<feature type="binding site" evidence="8">
    <location>
        <position position="147"/>
    </location>
    <ligand>
        <name>Mn(2+)</name>
        <dbReference type="ChEBI" id="CHEBI:29035"/>
    </ligand>
</feature>
<dbReference type="InterPro" id="IPR019851">
    <property type="entry name" value="CRISPR-assoc_Cas1_ECOLI"/>
</dbReference>
<evidence type="ECO:0000313" key="9">
    <source>
        <dbReference type="EMBL" id="KIR64793.1"/>
    </source>
</evidence>
<dbReference type="InterPro" id="IPR042211">
    <property type="entry name" value="CRISPR-assoc_Cas1_N"/>
</dbReference>
<protein>
    <recommendedName>
        <fullName evidence="8">CRISPR-associated endonuclease Cas1</fullName>
        <ecNumber evidence="8">3.1.-.-</ecNumber>
    </recommendedName>
</protein>
<dbReference type="InterPro" id="IPR033641">
    <property type="entry name" value="Cas1_I-E"/>
</dbReference>
<dbReference type="PATRIC" id="fig|47853.6.peg.877"/>
<keyword evidence="6 8" id="KW-0051">Antiviral defense</keyword>
<gene>
    <name evidence="8" type="primary">cas1</name>
    <name evidence="9" type="ORF">TK50_04110</name>
</gene>
<dbReference type="InterPro" id="IPR050646">
    <property type="entry name" value="Cas1"/>
</dbReference>
<keyword evidence="2 8" id="KW-0479">Metal-binding</keyword>
<dbReference type="GO" id="GO:0051607">
    <property type="term" value="P:defense response to virus"/>
    <property type="evidence" value="ECO:0007669"/>
    <property type="project" value="UniProtKB-UniRule"/>
</dbReference>
<dbReference type="PANTHER" id="PTHR34353:SF3">
    <property type="entry name" value="CRISPR-ASSOCIATED ENDONUCLEASE CAS1"/>
    <property type="match status" value="1"/>
</dbReference>
<comment type="similarity">
    <text evidence="8">Belongs to the CRISPR-associated endonuclease Cas1 family.</text>
</comment>
<organism evidence="9 10">
    <name type="scientific">Micromonospora haikouensis</name>
    <dbReference type="NCBI Taxonomy" id="686309"/>
    <lineage>
        <taxon>Bacteria</taxon>
        <taxon>Bacillati</taxon>
        <taxon>Actinomycetota</taxon>
        <taxon>Actinomycetes</taxon>
        <taxon>Micromonosporales</taxon>
        <taxon>Micromonosporaceae</taxon>
        <taxon>Micromonospora</taxon>
    </lineage>
</organism>
<evidence type="ECO:0000256" key="5">
    <source>
        <dbReference type="ARBA" id="ARBA00022842"/>
    </source>
</evidence>
<dbReference type="OrthoDB" id="9777847at2"/>
<proteinExistence type="inferred from homology"/>
<dbReference type="NCBIfam" id="TIGR00287">
    <property type="entry name" value="cas1"/>
    <property type="match status" value="1"/>
</dbReference>
<keyword evidence="3 8" id="KW-0255">Endonuclease</keyword>
<evidence type="ECO:0000256" key="1">
    <source>
        <dbReference type="ARBA" id="ARBA00022722"/>
    </source>
</evidence>
<dbReference type="PANTHER" id="PTHR34353">
    <property type="entry name" value="CRISPR-ASSOCIATED ENDONUCLEASE CAS1 1"/>
    <property type="match status" value="1"/>
</dbReference>
<dbReference type="Gene3D" id="3.100.10.20">
    <property type="entry name" value="CRISPR-associated endonuclease Cas1, N-terminal domain"/>
    <property type="match status" value="1"/>
</dbReference>
<dbReference type="GO" id="GO:0043571">
    <property type="term" value="P:maintenance of CRISPR repeat elements"/>
    <property type="evidence" value="ECO:0007669"/>
    <property type="project" value="UniProtKB-UniRule"/>
</dbReference>
<dbReference type="InterPro" id="IPR002729">
    <property type="entry name" value="CRISPR-assoc_Cas1"/>
</dbReference>
<dbReference type="InterPro" id="IPR042206">
    <property type="entry name" value="CRISPR-assoc_Cas1_C"/>
</dbReference>
<keyword evidence="10" id="KW-1185">Reference proteome</keyword>
<dbReference type="CDD" id="cd09719">
    <property type="entry name" value="Cas1_I-E"/>
    <property type="match status" value="1"/>
</dbReference>
<dbReference type="GO" id="GO:0046872">
    <property type="term" value="F:metal ion binding"/>
    <property type="evidence" value="ECO:0007669"/>
    <property type="project" value="UniProtKB-UniRule"/>
</dbReference>
<dbReference type="RefSeq" id="WP_043961540.1">
    <property type="nucleotide sequence ID" value="NZ_JBEZEN010000001.1"/>
</dbReference>
<feature type="binding site" evidence="8">
    <location>
        <position position="214"/>
    </location>
    <ligand>
        <name>Mn(2+)</name>
        <dbReference type="ChEBI" id="CHEBI:29035"/>
    </ligand>
</feature>